<dbReference type="EMBL" id="NBNE01001656">
    <property type="protein sequence ID" value="OWZ13156.1"/>
    <property type="molecule type" value="Genomic_DNA"/>
</dbReference>
<gene>
    <name evidence="1" type="ORF">PHMEG_00013575</name>
</gene>
<comment type="caution">
    <text evidence="1">The sequence shown here is derived from an EMBL/GenBank/DDBJ whole genome shotgun (WGS) entry which is preliminary data.</text>
</comment>
<evidence type="ECO:0008006" key="3">
    <source>
        <dbReference type="Google" id="ProtNLM"/>
    </source>
</evidence>
<evidence type="ECO:0000313" key="1">
    <source>
        <dbReference type="EMBL" id="OWZ13156.1"/>
    </source>
</evidence>
<name>A0A225W606_9STRA</name>
<evidence type="ECO:0000313" key="2">
    <source>
        <dbReference type="Proteomes" id="UP000198211"/>
    </source>
</evidence>
<protein>
    <recommendedName>
        <fullName evidence="3">MULE transposase domain-containing protein</fullName>
    </recommendedName>
</protein>
<sequence length="119" mass="13454">MCASESGENCEWFFRCCIRAAVKLHETPLFSDRGSGILAALKTLSVGTLRYCTRHILNNIRDEFKGRCPPDIKNVLYRVQGAQSIEEYDSIIKKSSSTSALSKESCKLQKTCENLRFLQ</sequence>
<keyword evidence="2" id="KW-1185">Reference proteome</keyword>
<organism evidence="1 2">
    <name type="scientific">Phytophthora megakarya</name>
    <dbReference type="NCBI Taxonomy" id="4795"/>
    <lineage>
        <taxon>Eukaryota</taxon>
        <taxon>Sar</taxon>
        <taxon>Stramenopiles</taxon>
        <taxon>Oomycota</taxon>
        <taxon>Peronosporomycetes</taxon>
        <taxon>Peronosporales</taxon>
        <taxon>Peronosporaceae</taxon>
        <taxon>Phytophthora</taxon>
    </lineage>
</organism>
<accession>A0A225W606</accession>
<reference evidence="2" key="1">
    <citation type="submission" date="2017-03" db="EMBL/GenBank/DDBJ databases">
        <title>Phytopthora megakarya and P. palmivora, two closely related causual agents of cacao black pod achieved similar genome size and gene model numbers by different mechanisms.</title>
        <authorList>
            <person name="Ali S."/>
            <person name="Shao J."/>
            <person name="Larry D.J."/>
            <person name="Kronmiller B."/>
            <person name="Shen D."/>
            <person name="Strem M.D."/>
            <person name="Melnick R.L."/>
            <person name="Guiltinan M.J."/>
            <person name="Tyler B.M."/>
            <person name="Meinhardt L.W."/>
            <person name="Bailey B.A."/>
        </authorList>
    </citation>
    <scope>NUCLEOTIDE SEQUENCE [LARGE SCALE GENOMIC DNA]</scope>
    <source>
        <strain evidence="2">zdho120</strain>
    </source>
</reference>
<dbReference type="AlphaFoldDB" id="A0A225W606"/>
<dbReference type="Proteomes" id="UP000198211">
    <property type="component" value="Unassembled WGS sequence"/>
</dbReference>
<dbReference type="OrthoDB" id="165010at2759"/>
<proteinExistence type="predicted"/>